<dbReference type="GO" id="GO:0005975">
    <property type="term" value="P:carbohydrate metabolic process"/>
    <property type="evidence" value="ECO:0007669"/>
    <property type="project" value="InterPro"/>
</dbReference>
<accession>A0A8J2UDM5</accession>
<dbReference type="GO" id="GO:0016853">
    <property type="term" value="F:isomerase activity"/>
    <property type="evidence" value="ECO:0007669"/>
    <property type="project" value="UniProtKB-KW"/>
</dbReference>
<reference evidence="3" key="1">
    <citation type="journal article" date="2014" name="Int. J. Syst. Evol. Microbiol.">
        <title>Complete genome sequence of Corynebacterium casei LMG S-19264T (=DSM 44701T), isolated from a smear-ripened cheese.</title>
        <authorList>
            <consortium name="US DOE Joint Genome Institute (JGI-PGF)"/>
            <person name="Walter F."/>
            <person name="Albersmeier A."/>
            <person name="Kalinowski J."/>
            <person name="Ruckert C."/>
        </authorList>
    </citation>
    <scope>NUCLEOTIDE SEQUENCE</scope>
    <source>
        <strain evidence="3">CGMCC 1.15448</strain>
    </source>
</reference>
<keyword evidence="2" id="KW-0413">Isomerase</keyword>
<organism evidence="3 4">
    <name type="scientific">Puia dinghuensis</name>
    <dbReference type="NCBI Taxonomy" id="1792502"/>
    <lineage>
        <taxon>Bacteria</taxon>
        <taxon>Pseudomonadati</taxon>
        <taxon>Bacteroidota</taxon>
        <taxon>Chitinophagia</taxon>
        <taxon>Chitinophagales</taxon>
        <taxon>Chitinophagaceae</taxon>
        <taxon>Puia</taxon>
    </lineage>
</organism>
<gene>
    <name evidence="3" type="ORF">GCM10011511_28170</name>
</gene>
<name>A0A8J2UDM5_9BACT</name>
<evidence type="ECO:0000313" key="4">
    <source>
        <dbReference type="Proteomes" id="UP000607559"/>
    </source>
</evidence>
<dbReference type="AlphaFoldDB" id="A0A8J2UDM5"/>
<dbReference type="InterPro" id="IPR008928">
    <property type="entry name" value="6-hairpin_glycosidase_sf"/>
</dbReference>
<evidence type="ECO:0000313" key="3">
    <source>
        <dbReference type="EMBL" id="GGB03261.1"/>
    </source>
</evidence>
<dbReference type="PANTHER" id="PTHR15108">
    <property type="entry name" value="N-ACYLGLUCOSAMINE-2-EPIMERASE"/>
    <property type="match status" value="1"/>
</dbReference>
<dbReference type="SUPFAM" id="SSF48208">
    <property type="entry name" value="Six-hairpin glycosidases"/>
    <property type="match status" value="1"/>
</dbReference>
<comment type="caution">
    <text evidence="3">The sequence shown here is derived from an EMBL/GenBank/DDBJ whole genome shotgun (WGS) entry which is preliminary data.</text>
</comment>
<comment type="similarity">
    <text evidence="1">Belongs to the N-acylglucosamine 2-epimerase family.</text>
</comment>
<dbReference type="EMBL" id="BMJC01000003">
    <property type="protein sequence ID" value="GGB03261.1"/>
    <property type="molecule type" value="Genomic_DNA"/>
</dbReference>
<proteinExistence type="inferred from homology"/>
<dbReference type="InterPro" id="IPR010819">
    <property type="entry name" value="AGE/CE"/>
</dbReference>
<evidence type="ECO:0000256" key="2">
    <source>
        <dbReference type="ARBA" id="ARBA00023235"/>
    </source>
</evidence>
<keyword evidence="4" id="KW-1185">Reference proteome</keyword>
<protein>
    <submittedName>
        <fullName evidence="3">Cellobiose 2-epimerase</fullName>
    </submittedName>
</protein>
<reference evidence="3" key="2">
    <citation type="submission" date="2020-09" db="EMBL/GenBank/DDBJ databases">
        <authorList>
            <person name="Sun Q."/>
            <person name="Zhou Y."/>
        </authorList>
    </citation>
    <scope>NUCLEOTIDE SEQUENCE</scope>
    <source>
        <strain evidence="3">CGMCC 1.15448</strain>
    </source>
</reference>
<sequence>MRWAAKEGLLDKYYPRDIDTLYGGYLSTFSYDFQPVGDQDKMIVTQARHTWSTAKAALFYHDSSFIPMSRHGYYFLRDKMWDSEYGGFYTLVSRDGRVKSKIKEAYGNAFGIYALCAYYECSGDTGSLGLAKRTFLWLEQHSHDPMRKGYFQHLERNGTPVMRTTQVDSRAETGYKDQNSSIHLLEAFTALYHVWPDPLVRTRLQEMLVLIRDRIVTPHGYLQLFFTPDWRPVSYRDSSEASILQHKNLDHVSFGHDVETAFLMQEASEALGGKENKATMAIGKKMVDHALRNGWDSVLGGFYDEGYYFKDKPGCTIINRSKNWWAQAEGLNTLLIFSELYPHDPLHYRDKFVQLWKYIQTYMIDHEHGDWYEEGLDNEPQRKTALKAHIWKGTYHNFRALSNCIRRLEQSN</sequence>
<dbReference type="Pfam" id="PF07221">
    <property type="entry name" value="GlcNAc_2-epim"/>
    <property type="match status" value="1"/>
</dbReference>
<dbReference type="InterPro" id="IPR012341">
    <property type="entry name" value="6hp_glycosidase-like_sf"/>
</dbReference>
<evidence type="ECO:0000256" key="1">
    <source>
        <dbReference type="ARBA" id="ARBA00008558"/>
    </source>
</evidence>
<dbReference type="Proteomes" id="UP000607559">
    <property type="component" value="Unassembled WGS sequence"/>
</dbReference>
<dbReference type="Gene3D" id="1.50.10.10">
    <property type="match status" value="1"/>
</dbReference>